<dbReference type="AlphaFoldDB" id="A0A809SI35"/>
<dbReference type="EMBL" id="AP022325">
    <property type="protein sequence ID" value="BBU47373.1"/>
    <property type="molecule type" value="Genomic_DNA"/>
</dbReference>
<dbReference type="NCBIfam" id="NF045969">
    <property type="entry name" value="trig_like_plasma"/>
    <property type="match status" value="1"/>
</dbReference>
<reference evidence="1 2" key="1">
    <citation type="submission" date="2020-01" db="EMBL/GenBank/DDBJ databases">
        <title>Complete genome sequence of Mycoplasma felis strain Myco-2.</title>
        <authorList>
            <person name="Kinoshita Y."/>
            <person name="Niwa H."/>
            <person name="Uchida-Fujii E."/>
            <person name="Nukada T."/>
        </authorList>
    </citation>
    <scope>NUCLEOTIDE SEQUENCE [LARGE SCALE GENOMIC DNA]</scope>
    <source>
        <strain evidence="1 2">Myco-2</strain>
    </source>
</reference>
<organism evidence="1 2">
    <name type="scientific">Mycoplasmopsis felis</name>
    <dbReference type="NCBI Taxonomy" id="33923"/>
    <lineage>
        <taxon>Bacteria</taxon>
        <taxon>Bacillati</taxon>
        <taxon>Mycoplasmatota</taxon>
        <taxon>Mycoplasmoidales</taxon>
        <taxon>Metamycoplasmataceae</taxon>
        <taxon>Mycoplasmopsis</taxon>
    </lineage>
</organism>
<sequence>MEFIITNYKFSGKEWIKIQNDALKFLQENKNIKITQQSILDFAKNGLIAQEKQKLFHNQVSDKSSEKIFFMGIPENINSSVAELSFDLKTYFVNYDYLNQINFDFEPQRKFNPDLNQEKINDFIKQYIEENRFKEIKTEQTIQTGDIVKCEFFDIKTQRKEQFELIAQETENHTVEKLLLNKKVNDKFEFKANDDFIIDVTILEVSYLKKEKLTDENVHKLGIQEITDINSLKIYIEKTVKEDILSNEIFNYGYGIIKQLYEQKLPFEFPEDLITSDIEGFAFDNNFQGDPRIVVLDSLAEYLWLNAISKKFDLMVHASEIKREEQKIKANLPIHQHKQINIKRIADGILFQKIGAIYLNKLDKNLYESVKENLVYKI</sequence>
<evidence type="ECO:0000313" key="2">
    <source>
        <dbReference type="Proteomes" id="UP000464317"/>
    </source>
</evidence>
<dbReference type="Proteomes" id="UP000464317">
    <property type="component" value="Chromosome"/>
</dbReference>
<dbReference type="KEGG" id="mfel:JPM2_0660"/>
<dbReference type="RefSeq" id="WP_161552907.1">
    <property type="nucleotide sequence ID" value="NZ_AP022325.1"/>
</dbReference>
<keyword evidence="2" id="KW-1185">Reference proteome</keyword>
<protein>
    <submittedName>
        <fullName evidence="1">Uncharacterized protein</fullName>
    </submittedName>
</protein>
<accession>A0A809SI35</accession>
<name>A0A809SI35_9BACT</name>
<gene>
    <name evidence="1" type="ORF">JPM2_0660</name>
</gene>
<proteinExistence type="predicted"/>
<evidence type="ECO:0000313" key="1">
    <source>
        <dbReference type="EMBL" id="BBU47373.1"/>
    </source>
</evidence>